<dbReference type="Pfam" id="PF15956">
    <property type="entry name" value="DUF4760"/>
    <property type="match status" value="1"/>
</dbReference>
<feature type="region of interest" description="Disordered" evidence="1">
    <location>
        <begin position="286"/>
        <end position="316"/>
    </location>
</feature>
<feature type="transmembrane region" description="Helical" evidence="2">
    <location>
        <begin position="92"/>
        <end position="111"/>
    </location>
</feature>
<dbReference type="InterPro" id="IPR031876">
    <property type="entry name" value="DUF4760"/>
</dbReference>
<evidence type="ECO:0000256" key="2">
    <source>
        <dbReference type="SAM" id="Phobius"/>
    </source>
</evidence>
<name>A0ABT6IH67_9PSED</name>
<keyword evidence="4" id="KW-1185">Reference proteome</keyword>
<feature type="transmembrane region" description="Helical" evidence="2">
    <location>
        <begin position="34"/>
        <end position="56"/>
    </location>
</feature>
<dbReference type="EMBL" id="JAPDIQ010000004">
    <property type="protein sequence ID" value="MDH4763379.1"/>
    <property type="molecule type" value="Genomic_DNA"/>
</dbReference>
<keyword evidence="2" id="KW-0472">Membrane</keyword>
<comment type="caution">
    <text evidence="3">The sequence shown here is derived from an EMBL/GenBank/DDBJ whole genome shotgun (WGS) entry which is preliminary data.</text>
</comment>
<dbReference type="RefSeq" id="WP_280307875.1">
    <property type="nucleotide sequence ID" value="NZ_JAPDIQ010000004.1"/>
</dbReference>
<reference evidence="3 4" key="1">
    <citation type="submission" date="2022-10" db="EMBL/GenBank/DDBJ databases">
        <title>A novel Pseudomonas species, isolated from Passiflora incarnata leaves.</title>
        <authorList>
            <person name="Cueva-Yesquen L.G."/>
            <person name="Fantinatti-Garboggini F."/>
        </authorList>
    </citation>
    <scope>NUCLEOTIDE SEQUENCE [LARGE SCALE GENOMIC DNA]</scope>
    <source>
        <strain evidence="3 4">CBMAI 2609</strain>
    </source>
</reference>
<protein>
    <submittedName>
        <fullName evidence="3">DUF4760 domain-containing protein</fullName>
    </submittedName>
</protein>
<dbReference type="Proteomes" id="UP001157461">
    <property type="component" value="Unassembled WGS sequence"/>
</dbReference>
<organism evidence="3 4">
    <name type="scientific">Pseudomonas flavocrustae</name>
    <dbReference type="NCBI Taxonomy" id="2991719"/>
    <lineage>
        <taxon>Bacteria</taxon>
        <taxon>Pseudomonadati</taxon>
        <taxon>Pseudomonadota</taxon>
        <taxon>Gammaproteobacteria</taxon>
        <taxon>Pseudomonadales</taxon>
        <taxon>Pseudomonadaceae</taxon>
        <taxon>Pseudomonas</taxon>
    </lineage>
</organism>
<evidence type="ECO:0000256" key="1">
    <source>
        <dbReference type="SAM" id="MobiDB-lite"/>
    </source>
</evidence>
<feature type="transmembrane region" description="Helical" evidence="2">
    <location>
        <begin position="68"/>
        <end position="86"/>
    </location>
</feature>
<keyword evidence="2" id="KW-0812">Transmembrane</keyword>
<gene>
    <name evidence="3" type="ORF">OMP44_10770</name>
</gene>
<keyword evidence="2" id="KW-1133">Transmembrane helix</keyword>
<accession>A0ABT6IH67</accession>
<evidence type="ECO:0000313" key="3">
    <source>
        <dbReference type="EMBL" id="MDH4763379.1"/>
    </source>
</evidence>
<evidence type="ECO:0000313" key="4">
    <source>
        <dbReference type="Proteomes" id="UP001157461"/>
    </source>
</evidence>
<proteinExistence type="predicted"/>
<sequence length="316" mass="35336">MNKLKIGAAAATLICMAALRLMFTYTSTPLPFDIGFLDCLTVIAGATLLVFCAYEYIIKRYPDTREMLPMFSLVIWAIMVCSYTILRYKPEYQTSLSILVTGSFVGMGWWIQAITTAANARRSHTLNIIMASRTSSEYQQQARASSKLYNNAVIPPELAEWRFNGSKEEYKNAQVPQDVSDAIQGTIYILNYFEFLAQGIKYRDLDDCLLRECFSGILAGTERRGFHLIIEAQKTDPKNFEGLVNLTKAWNKESLVERYRSNPDNASIGIRHPEADVCKNMLDPKVSTDEASHPHTAHPSLATNDGVNVVPPPTAG</sequence>